<dbReference type="InterPro" id="IPR036390">
    <property type="entry name" value="WH_DNA-bd_sf"/>
</dbReference>
<sequence length="274" mass="29719">MDEQDIRLDTATLRVLAHPLRLTVLNLLRERGPATATRVAAALAINPGAASYHLRRLAAGGLIVEDEDLGSGRDRWWKAAHRQSIHDPSAGPADHRAAGRAYTHALVLARIEQLRRAAQEVPLLPREWADVSTYGDFTLTLTPSEVARLRAELFDVIRRYRDEPAADAAAGVPVSVQVQAFPVPGTIPLEPPPDVTVPHDPRPHDPGPLQPAPDDAEPLEPGPHDPRPLEPGPHDPRPLEPGRHEPEPPEAEPPEAGPREPGPREPAPREPGPA</sequence>
<evidence type="ECO:0000313" key="3">
    <source>
        <dbReference type="EMBL" id="BCJ26867.1"/>
    </source>
</evidence>
<accession>A0A810KVE6</accession>
<protein>
    <recommendedName>
        <fullName evidence="2">HTH arsR-type domain-containing protein</fullName>
    </recommendedName>
</protein>
<dbReference type="KEGG" id="aser:Asera_09750"/>
<gene>
    <name evidence="3" type="ORF">Asera_09750</name>
</gene>
<dbReference type="RefSeq" id="WP_084132682.1">
    <property type="nucleotide sequence ID" value="NZ_AP023354.1"/>
</dbReference>
<dbReference type="SUPFAM" id="SSF46785">
    <property type="entry name" value="Winged helix' DNA-binding domain"/>
    <property type="match status" value="1"/>
</dbReference>
<proteinExistence type="predicted"/>
<name>A0A810KVE6_9ACTN</name>
<dbReference type="GO" id="GO:0003700">
    <property type="term" value="F:DNA-binding transcription factor activity"/>
    <property type="evidence" value="ECO:0007669"/>
    <property type="project" value="InterPro"/>
</dbReference>
<dbReference type="Proteomes" id="UP000680750">
    <property type="component" value="Chromosome"/>
</dbReference>
<dbReference type="EMBL" id="AP023354">
    <property type="protein sequence ID" value="BCJ26867.1"/>
    <property type="molecule type" value="Genomic_DNA"/>
</dbReference>
<dbReference type="InterPro" id="IPR036388">
    <property type="entry name" value="WH-like_DNA-bd_sf"/>
</dbReference>
<reference evidence="3" key="1">
    <citation type="submission" date="2020-08" db="EMBL/GenBank/DDBJ databases">
        <title>Whole genome shotgun sequence of Actinocatenispora sera NBRC 101916.</title>
        <authorList>
            <person name="Komaki H."/>
            <person name="Tamura T."/>
        </authorList>
    </citation>
    <scope>NUCLEOTIDE SEQUENCE</scope>
    <source>
        <strain evidence="3">NBRC 101916</strain>
    </source>
</reference>
<feature type="region of interest" description="Disordered" evidence="1">
    <location>
        <begin position="183"/>
        <end position="274"/>
    </location>
</feature>
<dbReference type="Pfam" id="PF12840">
    <property type="entry name" value="HTH_20"/>
    <property type="match status" value="1"/>
</dbReference>
<dbReference type="Gene3D" id="1.10.10.10">
    <property type="entry name" value="Winged helix-like DNA-binding domain superfamily/Winged helix DNA-binding domain"/>
    <property type="match status" value="1"/>
</dbReference>
<feature type="compositionally biased region" description="Basic and acidic residues" evidence="1">
    <location>
        <begin position="257"/>
        <end position="268"/>
    </location>
</feature>
<dbReference type="AlphaFoldDB" id="A0A810KVE6"/>
<dbReference type="InterPro" id="IPR001845">
    <property type="entry name" value="HTH_ArsR_DNA-bd_dom"/>
</dbReference>
<feature type="domain" description="HTH arsR-type" evidence="2">
    <location>
        <begin position="11"/>
        <end position="120"/>
    </location>
</feature>
<keyword evidence="4" id="KW-1185">Reference proteome</keyword>
<dbReference type="InterPro" id="IPR011991">
    <property type="entry name" value="ArsR-like_HTH"/>
</dbReference>
<dbReference type="CDD" id="cd00090">
    <property type="entry name" value="HTH_ARSR"/>
    <property type="match status" value="1"/>
</dbReference>
<evidence type="ECO:0000259" key="2">
    <source>
        <dbReference type="SMART" id="SM00418"/>
    </source>
</evidence>
<dbReference type="SMART" id="SM00418">
    <property type="entry name" value="HTH_ARSR"/>
    <property type="match status" value="1"/>
</dbReference>
<organism evidence="3 4">
    <name type="scientific">Actinocatenispora sera</name>
    <dbReference type="NCBI Taxonomy" id="390989"/>
    <lineage>
        <taxon>Bacteria</taxon>
        <taxon>Bacillati</taxon>
        <taxon>Actinomycetota</taxon>
        <taxon>Actinomycetes</taxon>
        <taxon>Micromonosporales</taxon>
        <taxon>Micromonosporaceae</taxon>
        <taxon>Actinocatenispora</taxon>
    </lineage>
</organism>
<evidence type="ECO:0000313" key="4">
    <source>
        <dbReference type="Proteomes" id="UP000680750"/>
    </source>
</evidence>
<evidence type="ECO:0000256" key="1">
    <source>
        <dbReference type="SAM" id="MobiDB-lite"/>
    </source>
</evidence>
<feature type="compositionally biased region" description="Basic and acidic residues" evidence="1">
    <location>
        <begin position="222"/>
        <end position="247"/>
    </location>
</feature>
<dbReference type="OrthoDB" id="7945987at2"/>